<dbReference type="CDD" id="cd24020">
    <property type="entry name" value="ASKHA_NBD_HK_plant"/>
    <property type="match status" value="1"/>
</dbReference>
<keyword evidence="17" id="KW-1185">Reference proteome</keyword>
<dbReference type="PANTHER" id="PTHR19443:SF87">
    <property type="entry name" value="HEXOKINASE-7"/>
    <property type="match status" value="1"/>
</dbReference>
<dbReference type="Proteomes" id="UP000008810">
    <property type="component" value="Chromosome 2"/>
</dbReference>
<dbReference type="InterPro" id="IPR022673">
    <property type="entry name" value="Hexokinase_C"/>
</dbReference>
<dbReference type="RefSeq" id="XP_003568782.1">
    <property type="nucleotide sequence ID" value="XM_003568734.4"/>
</dbReference>
<evidence type="ECO:0000313" key="16">
    <source>
        <dbReference type="EnsemblPlants" id="KQK07146"/>
    </source>
</evidence>
<dbReference type="GO" id="GO:0005536">
    <property type="term" value="F:D-glucose binding"/>
    <property type="evidence" value="ECO:0007669"/>
    <property type="project" value="InterPro"/>
</dbReference>
<keyword evidence="8 12" id="KW-0324">Glycolysis</keyword>
<keyword evidence="4 12" id="KW-0808">Transferase</keyword>
<dbReference type="FunFam" id="3.40.367.20:FF:000003">
    <property type="entry name" value="Phosphotransferase"/>
    <property type="match status" value="1"/>
</dbReference>
<dbReference type="UniPathway" id="UPA00242"/>
<evidence type="ECO:0000256" key="6">
    <source>
        <dbReference type="ARBA" id="ARBA00022777"/>
    </source>
</evidence>
<evidence type="ECO:0000256" key="7">
    <source>
        <dbReference type="ARBA" id="ARBA00022840"/>
    </source>
</evidence>
<dbReference type="HOGENOM" id="CLU_014393_5_1_1"/>
<dbReference type="KEGG" id="bdi:100832143"/>
<evidence type="ECO:0000256" key="12">
    <source>
        <dbReference type="RuleBase" id="RU362007"/>
    </source>
</evidence>
<dbReference type="GO" id="GO:0051156">
    <property type="term" value="P:glucose 6-phosphate metabolic process"/>
    <property type="evidence" value="ECO:0000318"/>
    <property type="project" value="GO_Central"/>
</dbReference>
<dbReference type="FunCoup" id="I1HL44">
    <property type="interactions" value="1172"/>
</dbReference>
<dbReference type="EnsemblPlants" id="KQK07146">
    <property type="protein sequence ID" value="KQK07146"/>
    <property type="gene ID" value="BRADI_2g33380v3"/>
</dbReference>
<evidence type="ECO:0000256" key="3">
    <source>
        <dbReference type="ARBA" id="ARBA00009225"/>
    </source>
</evidence>
<dbReference type="GO" id="GO:0006006">
    <property type="term" value="P:glucose metabolic process"/>
    <property type="evidence" value="ECO:0000318"/>
    <property type="project" value="GO_Central"/>
</dbReference>
<dbReference type="InterPro" id="IPR043129">
    <property type="entry name" value="ATPase_NBD"/>
</dbReference>
<evidence type="ECO:0000256" key="11">
    <source>
        <dbReference type="ARBA" id="ARBA00048160"/>
    </source>
</evidence>
<dbReference type="GO" id="GO:0006096">
    <property type="term" value="P:glycolytic process"/>
    <property type="evidence" value="ECO:0000318"/>
    <property type="project" value="GO_Central"/>
</dbReference>
<evidence type="ECO:0000256" key="9">
    <source>
        <dbReference type="ARBA" id="ARBA00044613"/>
    </source>
</evidence>
<keyword evidence="5 12" id="KW-0547">Nucleotide-binding</keyword>
<comment type="catalytic activity">
    <reaction evidence="9">
        <text>a D-hexose + ATP = a D-hexose 6-phosphate + ADP + H(+)</text>
        <dbReference type="Rhea" id="RHEA:22740"/>
        <dbReference type="ChEBI" id="CHEBI:4194"/>
        <dbReference type="ChEBI" id="CHEBI:15378"/>
        <dbReference type="ChEBI" id="CHEBI:30616"/>
        <dbReference type="ChEBI" id="CHEBI:229467"/>
        <dbReference type="ChEBI" id="CHEBI:456216"/>
        <dbReference type="EC" id="2.7.1.1"/>
    </reaction>
    <physiologicalReaction direction="left-to-right" evidence="9">
        <dbReference type="Rhea" id="RHEA:22741"/>
    </physiologicalReaction>
</comment>
<keyword evidence="7 12" id="KW-0067">ATP-binding</keyword>
<evidence type="ECO:0000256" key="1">
    <source>
        <dbReference type="ARBA" id="ARBA00004888"/>
    </source>
</evidence>
<dbReference type="eggNOG" id="KOG1369">
    <property type="taxonomic scope" value="Eukaryota"/>
</dbReference>
<reference evidence="15" key="2">
    <citation type="submission" date="2017-06" db="EMBL/GenBank/DDBJ databases">
        <title>WGS assembly of Brachypodium distachyon.</title>
        <authorList>
            <consortium name="The International Brachypodium Initiative"/>
            <person name="Lucas S."/>
            <person name="Harmon-Smith M."/>
            <person name="Lail K."/>
            <person name="Tice H."/>
            <person name="Grimwood J."/>
            <person name="Bruce D."/>
            <person name="Barry K."/>
            <person name="Shu S."/>
            <person name="Lindquist E."/>
            <person name="Wang M."/>
            <person name="Pitluck S."/>
            <person name="Vogel J.P."/>
            <person name="Garvin D.F."/>
            <person name="Mockler T.C."/>
            <person name="Schmutz J."/>
            <person name="Rokhsar D."/>
            <person name="Bevan M.W."/>
        </authorList>
    </citation>
    <scope>NUCLEOTIDE SEQUENCE</scope>
    <source>
        <strain evidence="15">Bd21</strain>
    </source>
</reference>
<protein>
    <recommendedName>
        <fullName evidence="12">Phosphotransferase</fullName>
        <ecNumber evidence="12">2.7.1.-</ecNumber>
    </recommendedName>
</protein>
<evidence type="ECO:0000313" key="17">
    <source>
        <dbReference type="Proteomes" id="UP000008810"/>
    </source>
</evidence>
<dbReference type="STRING" id="15368.I1HL44"/>
<dbReference type="FunFam" id="3.30.420.40:FF:000034">
    <property type="entry name" value="Phosphotransferase"/>
    <property type="match status" value="1"/>
</dbReference>
<dbReference type="GeneID" id="100832143"/>
<dbReference type="UniPathway" id="UPA00109">
    <property type="reaction ID" value="UER00180"/>
</dbReference>
<dbReference type="GO" id="GO:0009749">
    <property type="term" value="P:response to glucose"/>
    <property type="evidence" value="ECO:0007669"/>
    <property type="project" value="UniProtKB-ARBA"/>
</dbReference>
<dbReference type="Pfam" id="PF03727">
    <property type="entry name" value="Hexokinase_2"/>
    <property type="match status" value="1"/>
</dbReference>
<dbReference type="Gramene" id="KQK07146">
    <property type="protein sequence ID" value="KQK07146"/>
    <property type="gene ID" value="BRADI_2g33380v3"/>
</dbReference>
<dbReference type="GO" id="GO:0005739">
    <property type="term" value="C:mitochondrion"/>
    <property type="evidence" value="ECO:0000318"/>
    <property type="project" value="GO_Central"/>
</dbReference>
<dbReference type="Pfam" id="PF00349">
    <property type="entry name" value="Hexokinase_1"/>
    <property type="match status" value="1"/>
</dbReference>
<proteinExistence type="inferred from homology"/>
<dbReference type="EMBL" id="CM000881">
    <property type="protein sequence ID" value="KQK07146.1"/>
    <property type="molecule type" value="Genomic_DNA"/>
</dbReference>
<comment type="catalytic activity">
    <reaction evidence="10">
        <text>D-fructose + ATP = D-fructose 6-phosphate + ADP + H(+)</text>
        <dbReference type="Rhea" id="RHEA:16125"/>
        <dbReference type="ChEBI" id="CHEBI:15378"/>
        <dbReference type="ChEBI" id="CHEBI:30616"/>
        <dbReference type="ChEBI" id="CHEBI:37721"/>
        <dbReference type="ChEBI" id="CHEBI:61527"/>
        <dbReference type="ChEBI" id="CHEBI:456216"/>
        <dbReference type="EC" id="2.7.1.1"/>
    </reaction>
    <physiologicalReaction direction="left-to-right" evidence="10">
        <dbReference type="Rhea" id="RHEA:16126"/>
    </physiologicalReaction>
</comment>
<evidence type="ECO:0000259" key="13">
    <source>
        <dbReference type="Pfam" id="PF00349"/>
    </source>
</evidence>
<dbReference type="ExpressionAtlas" id="I1HL44">
    <property type="expression patterns" value="baseline and differential"/>
</dbReference>
<evidence type="ECO:0000313" key="15">
    <source>
        <dbReference type="EMBL" id="KQK07146.1"/>
    </source>
</evidence>
<dbReference type="Gene3D" id="3.40.367.20">
    <property type="match status" value="1"/>
</dbReference>
<evidence type="ECO:0000256" key="2">
    <source>
        <dbReference type="ARBA" id="ARBA00005028"/>
    </source>
</evidence>
<name>I1HL44_BRADI</name>
<dbReference type="PRINTS" id="PR00475">
    <property type="entry name" value="HEXOKINASE"/>
</dbReference>
<dbReference type="EC" id="2.7.1.-" evidence="12"/>
<dbReference type="OrthoDB" id="419537at2759"/>
<comment type="similarity">
    <text evidence="3 12">Belongs to the hexokinase family.</text>
</comment>
<comment type="pathway">
    <text evidence="2">Carbohydrate metabolism; hexose metabolism.</text>
</comment>
<dbReference type="SUPFAM" id="SSF53067">
    <property type="entry name" value="Actin-like ATPase domain"/>
    <property type="match status" value="2"/>
</dbReference>
<dbReference type="GO" id="GO:0005524">
    <property type="term" value="F:ATP binding"/>
    <property type="evidence" value="ECO:0007669"/>
    <property type="project" value="UniProtKB-UniRule"/>
</dbReference>
<evidence type="ECO:0000256" key="8">
    <source>
        <dbReference type="ARBA" id="ARBA00023152"/>
    </source>
</evidence>
<evidence type="ECO:0000259" key="14">
    <source>
        <dbReference type="Pfam" id="PF03727"/>
    </source>
</evidence>
<accession>I1HL44</accession>
<dbReference type="GO" id="GO:0001678">
    <property type="term" value="P:intracellular glucose homeostasis"/>
    <property type="evidence" value="ECO:0000318"/>
    <property type="project" value="GO_Central"/>
</dbReference>
<dbReference type="PROSITE" id="PS51748">
    <property type="entry name" value="HEXOKINASE_2"/>
    <property type="match status" value="1"/>
</dbReference>
<dbReference type="GO" id="GO:0008865">
    <property type="term" value="F:fructokinase activity"/>
    <property type="evidence" value="ECO:0000318"/>
    <property type="project" value="GO_Central"/>
</dbReference>
<evidence type="ECO:0000256" key="4">
    <source>
        <dbReference type="ARBA" id="ARBA00022679"/>
    </source>
</evidence>
<dbReference type="GO" id="GO:0005829">
    <property type="term" value="C:cytosol"/>
    <property type="evidence" value="ECO:0000318"/>
    <property type="project" value="GO_Central"/>
</dbReference>
<keyword evidence="6 12" id="KW-0418">Kinase</keyword>
<organism evidence="16">
    <name type="scientific">Brachypodium distachyon</name>
    <name type="common">Purple false brome</name>
    <name type="synonym">Trachynia distachya</name>
    <dbReference type="NCBI Taxonomy" id="15368"/>
    <lineage>
        <taxon>Eukaryota</taxon>
        <taxon>Viridiplantae</taxon>
        <taxon>Streptophyta</taxon>
        <taxon>Embryophyta</taxon>
        <taxon>Tracheophyta</taxon>
        <taxon>Spermatophyta</taxon>
        <taxon>Magnoliopsida</taxon>
        <taxon>Liliopsida</taxon>
        <taxon>Poales</taxon>
        <taxon>Poaceae</taxon>
        <taxon>BOP clade</taxon>
        <taxon>Pooideae</taxon>
        <taxon>Stipodae</taxon>
        <taxon>Brachypodieae</taxon>
        <taxon>Brachypodium</taxon>
    </lineage>
</organism>
<gene>
    <name evidence="16" type="primary">LOC100832143</name>
    <name evidence="15" type="ORF">BRADI_2g33380v3</name>
</gene>
<dbReference type="PANTHER" id="PTHR19443">
    <property type="entry name" value="HEXOKINASE"/>
    <property type="match status" value="1"/>
</dbReference>
<dbReference type="AlphaFoldDB" id="I1HL44"/>
<feature type="domain" description="Hexokinase C-terminal" evidence="14">
    <location>
        <begin position="214"/>
        <end position="452"/>
    </location>
</feature>
<dbReference type="Gene3D" id="3.30.420.40">
    <property type="match status" value="1"/>
</dbReference>
<dbReference type="OMA" id="HWDKGWD"/>
<dbReference type="GO" id="GO:0004340">
    <property type="term" value="F:glucokinase activity"/>
    <property type="evidence" value="ECO:0000318"/>
    <property type="project" value="GO_Central"/>
</dbReference>
<sequence length="459" mass="49259">MVAAAAAERVVAELREQCATPAARLDGVAAAMEEEMRAGLEHEGGSKIKMIISYVDNLPNGSEEGLFYALDLGGTNFRVLRVQLGGKDIKPESREVSIPPHLMSGNAAELFGFIASALAKFVADEGRSNGVLNGRQRELGFTFSFPVRQSSITSGTLIKWTKAFSIDDAVGEDVVAELQTAMEKQGVDMRVSALINDTVGTLAAGSYYDEDVVIGVILGTGSNAAYVEKANAIPKLEGELPKSGNMVINTEWGNFSSSCLPITEYDQALDEESLNPREQIFEKLISGMYLGDIVRRVLLKIASQSSIFGDINRTKLKTHFILRTPDISAMHHDETPDLRVVAEKLEENLKITGTSLETRKVVVEICDIVTSRSARLAAAGIVGIIRKIGRGTAGNKEKTVIAIDGGLFKHYGKFRQSLESALVELLGEEASKSVGIKLANDGSGLGAALIAAAHSQYIN</sequence>
<dbReference type="InterPro" id="IPR001312">
    <property type="entry name" value="Hexokinase"/>
</dbReference>
<evidence type="ECO:0000256" key="10">
    <source>
        <dbReference type="ARBA" id="ARBA00047905"/>
    </source>
</evidence>
<reference evidence="16" key="3">
    <citation type="submission" date="2018-08" db="UniProtKB">
        <authorList>
            <consortium name="EnsemblPlants"/>
        </authorList>
    </citation>
    <scope>IDENTIFICATION</scope>
    <source>
        <strain evidence="16">cv. Bd21</strain>
    </source>
</reference>
<dbReference type="InterPro" id="IPR019807">
    <property type="entry name" value="Hexokinase_BS"/>
</dbReference>
<dbReference type="PROSITE" id="PS00378">
    <property type="entry name" value="HEXOKINASE_1"/>
    <property type="match status" value="1"/>
</dbReference>
<reference evidence="15 16" key="1">
    <citation type="journal article" date="2010" name="Nature">
        <title>Genome sequencing and analysis of the model grass Brachypodium distachyon.</title>
        <authorList>
            <consortium name="International Brachypodium Initiative"/>
        </authorList>
    </citation>
    <scope>NUCLEOTIDE SEQUENCE [LARGE SCALE GENOMIC DNA]</scope>
    <source>
        <strain evidence="15 16">Bd21</strain>
    </source>
</reference>
<evidence type="ECO:0000256" key="5">
    <source>
        <dbReference type="ARBA" id="ARBA00022741"/>
    </source>
</evidence>
<dbReference type="InterPro" id="IPR022672">
    <property type="entry name" value="Hexokinase_N"/>
</dbReference>
<comment type="pathway">
    <text evidence="1">Carbohydrate degradation; glycolysis; D-glyceraldehyde 3-phosphate and glycerone phosphate from D-glucose: step 1/4.</text>
</comment>
<comment type="catalytic activity">
    <reaction evidence="11">
        <text>D-glucose + ATP = D-glucose 6-phosphate + ADP + H(+)</text>
        <dbReference type="Rhea" id="RHEA:17825"/>
        <dbReference type="ChEBI" id="CHEBI:4167"/>
        <dbReference type="ChEBI" id="CHEBI:15378"/>
        <dbReference type="ChEBI" id="CHEBI:30616"/>
        <dbReference type="ChEBI" id="CHEBI:61548"/>
        <dbReference type="ChEBI" id="CHEBI:456216"/>
        <dbReference type="EC" id="2.7.1.1"/>
    </reaction>
    <physiologicalReaction direction="left-to-right" evidence="11">
        <dbReference type="Rhea" id="RHEA:17826"/>
    </physiologicalReaction>
</comment>
<feature type="domain" description="Hexokinase N-terminal" evidence="13">
    <location>
        <begin position="11"/>
        <end position="207"/>
    </location>
</feature>